<dbReference type="KEGG" id="slut:H9L13_01590"/>
<dbReference type="InterPro" id="IPR025514">
    <property type="entry name" value="DUF4402"/>
</dbReference>
<evidence type="ECO:0000256" key="1">
    <source>
        <dbReference type="SAM" id="SignalP"/>
    </source>
</evidence>
<protein>
    <submittedName>
        <fullName evidence="2">DUF4402 domain-containing protein</fullName>
    </submittedName>
</protein>
<sequence length="166" mass="16373">MKKILATAGAIAALALTSAPAQAATPTQQATATARIYTPLSITFDRNLDFGVVVLNNTTFAAEAVTISGAGAVSCGGGVNMTCSGSPTSARYTLQGSANASVGVTSPGFNLVNGGNTLAFTPSFPATVTLDGTGAGAFNLGGSINVPGNTPEGVYTGTFNVTANYQ</sequence>
<keyword evidence="3" id="KW-1185">Reference proteome</keyword>
<dbReference type="Proteomes" id="UP000515971">
    <property type="component" value="Chromosome"/>
</dbReference>
<dbReference type="EMBL" id="CP060718">
    <property type="protein sequence ID" value="QNN67668.1"/>
    <property type="molecule type" value="Genomic_DNA"/>
</dbReference>
<feature type="signal peptide" evidence="1">
    <location>
        <begin position="1"/>
        <end position="23"/>
    </location>
</feature>
<dbReference type="RefSeq" id="WP_187538435.1">
    <property type="nucleotide sequence ID" value="NZ_BAABJT010000001.1"/>
</dbReference>
<feature type="chain" id="PRO_5028848636" evidence="1">
    <location>
        <begin position="24"/>
        <end position="166"/>
    </location>
</feature>
<keyword evidence="1" id="KW-0732">Signal</keyword>
<organism evidence="2 3">
    <name type="scientific">Sphingomonas lutea</name>
    <dbReference type="NCBI Taxonomy" id="1045317"/>
    <lineage>
        <taxon>Bacteria</taxon>
        <taxon>Pseudomonadati</taxon>
        <taxon>Pseudomonadota</taxon>
        <taxon>Alphaproteobacteria</taxon>
        <taxon>Sphingomonadales</taxon>
        <taxon>Sphingomonadaceae</taxon>
        <taxon>Sphingomonas</taxon>
    </lineage>
</organism>
<name>A0A7G9SIJ3_9SPHN</name>
<dbReference type="AlphaFoldDB" id="A0A7G9SIJ3"/>
<dbReference type="Pfam" id="PF14352">
    <property type="entry name" value="DUF4402"/>
    <property type="match status" value="1"/>
</dbReference>
<gene>
    <name evidence="2" type="ORF">H9L13_01590</name>
</gene>
<evidence type="ECO:0000313" key="3">
    <source>
        <dbReference type="Proteomes" id="UP000515971"/>
    </source>
</evidence>
<evidence type="ECO:0000313" key="2">
    <source>
        <dbReference type="EMBL" id="QNN67668.1"/>
    </source>
</evidence>
<accession>A0A7G9SIJ3</accession>
<proteinExistence type="predicted"/>
<reference evidence="2 3" key="1">
    <citation type="submission" date="2020-08" db="EMBL/GenBank/DDBJ databases">
        <title>Genome sequence of Sphingomonas lutea KCTC 23642T.</title>
        <authorList>
            <person name="Hyun D.-W."/>
            <person name="Bae J.-W."/>
        </authorList>
    </citation>
    <scope>NUCLEOTIDE SEQUENCE [LARGE SCALE GENOMIC DNA]</scope>
    <source>
        <strain evidence="2 3">KCTC 23642</strain>
    </source>
</reference>